<evidence type="ECO:0000313" key="4">
    <source>
        <dbReference type="Proteomes" id="UP000198935"/>
    </source>
</evidence>
<dbReference type="EMBL" id="FNPI01000014">
    <property type="protein sequence ID" value="SDZ48481.1"/>
    <property type="molecule type" value="Genomic_DNA"/>
</dbReference>
<dbReference type="PROSITE" id="PS50995">
    <property type="entry name" value="HTH_MARR_2"/>
    <property type="match status" value="1"/>
</dbReference>
<dbReference type="InterPro" id="IPR022689">
    <property type="entry name" value="Iron_dep_repressor"/>
</dbReference>
<dbReference type="GO" id="GO:0003677">
    <property type="term" value="F:DNA binding"/>
    <property type="evidence" value="ECO:0007669"/>
    <property type="project" value="UniProtKB-KW"/>
</dbReference>
<dbReference type="GO" id="GO:0006950">
    <property type="term" value="P:response to stress"/>
    <property type="evidence" value="ECO:0007669"/>
    <property type="project" value="TreeGrafter"/>
</dbReference>
<dbReference type="SMART" id="SM00529">
    <property type="entry name" value="HTH_DTXR"/>
    <property type="match status" value="1"/>
</dbReference>
<evidence type="ECO:0000313" key="3">
    <source>
        <dbReference type="EMBL" id="SDZ48481.1"/>
    </source>
</evidence>
<dbReference type="InterPro" id="IPR036388">
    <property type="entry name" value="WH-like_DNA-bd_sf"/>
</dbReference>
<proteinExistence type="predicted"/>
<dbReference type="GO" id="GO:0046914">
    <property type="term" value="F:transition metal ion binding"/>
    <property type="evidence" value="ECO:0007669"/>
    <property type="project" value="InterPro"/>
</dbReference>
<dbReference type="GO" id="GO:0003700">
    <property type="term" value="F:DNA-binding transcription factor activity"/>
    <property type="evidence" value="ECO:0007669"/>
    <property type="project" value="InterPro"/>
</dbReference>
<evidence type="ECO:0000259" key="2">
    <source>
        <dbReference type="PROSITE" id="PS50995"/>
    </source>
</evidence>
<dbReference type="PANTHER" id="PTHR33164">
    <property type="entry name" value="TRANSCRIPTIONAL REGULATOR, MARR FAMILY"/>
    <property type="match status" value="1"/>
</dbReference>
<reference evidence="4" key="1">
    <citation type="submission" date="2016-10" db="EMBL/GenBank/DDBJ databases">
        <authorList>
            <person name="Varghese N."/>
            <person name="Submissions S."/>
        </authorList>
    </citation>
    <scope>NUCLEOTIDE SEQUENCE [LARGE SCALE GENOMIC DNA]</scope>
    <source>
        <strain evidence="4">SP</strain>
    </source>
</reference>
<dbReference type="PRINTS" id="PR00598">
    <property type="entry name" value="HTHMARR"/>
</dbReference>
<accession>A0A1H3TF72</accession>
<dbReference type="Pfam" id="PF12802">
    <property type="entry name" value="MarR_2"/>
    <property type="match status" value="1"/>
</dbReference>
<dbReference type="STRING" id="1503961.SAMN05421736_11456"/>
<evidence type="ECO:0000256" key="1">
    <source>
        <dbReference type="ARBA" id="ARBA00023125"/>
    </source>
</evidence>
<organism evidence="3 4">
    <name type="scientific">Evansella caseinilytica</name>
    <dbReference type="NCBI Taxonomy" id="1503961"/>
    <lineage>
        <taxon>Bacteria</taxon>
        <taxon>Bacillati</taxon>
        <taxon>Bacillota</taxon>
        <taxon>Bacilli</taxon>
        <taxon>Bacillales</taxon>
        <taxon>Bacillaceae</taxon>
        <taxon>Evansella</taxon>
    </lineage>
</organism>
<name>A0A1H3TF72_9BACI</name>
<dbReference type="SUPFAM" id="SSF46785">
    <property type="entry name" value="Winged helix' DNA-binding domain"/>
    <property type="match status" value="1"/>
</dbReference>
<protein>
    <submittedName>
        <fullName evidence="3">DNA-binding transcriptional regulator, MarR family</fullName>
    </submittedName>
</protein>
<dbReference type="OrthoDB" id="163346at2"/>
<dbReference type="Gene3D" id="1.10.10.10">
    <property type="entry name" value="Winged helix-like DNA-binding domain superfamily/Winged helix DNA-binding domain"/>
    <property type="match status" value="1"/>
</dbReference>
<dbReference type="InterPro" id="IPR000835">
    <property type="entry name" value="HTH_MarR-typ"/>
</dbReference>
<gene>
    <name evidence="3" type="ORF">SAMN05421736_11456</name>
</gene>
<dbReference type="SMART" id="SM00347">
    <property type="entry name" value="HTH_MARR"/>
    <property type="match status" value="1"/>
</dbReference>
<dbReference type="Proteomes" id="UP000198935">
    <property type="component" value="Unassembled WGS sequence"/>
</dbReference>
<dbReference type="InterPro" id="IPR036390">
    <property type="entry name" value="WH_DNA-bd_sf"/>
</dbReference>
<dbReference type="AlphaFoldDB" id="A0A1H3TF72"/>
<keyword evidence="4" id="KW-1185">Reference proteome</keyword>
<sequence>MKDDGKQIDKETALELMKAFGRFHRKEMEITDPDSVRKHSDMRLLFKLSESQKNGGLKVSELSRIMRVTSPFITQSLNRLEKEKLVKRQVDQKDRRIVRVVLTEEGIKAAERAFASLHERFVVLADHLGKEQSQQLAVLLNKAFDYMHKH</sequence>
<keyword evidence="1 3" id="KW-0238">DNA-binding</keyword>
<dbReference type="InterPro" id="IPR039422">
    <property type="entry name" value="MarR/SlyA-like"/>
</dbReference>
<feature type="domain" description="HTH marR-type" evidence="2">
    <location>
        <begin position="13"/>
        <end position="145"/>
    </location>
</feature>
<dbReference type="PANTHER" id="PTHR33164:SF101">
    <property type="entry name" value="TRANSCRIPTIONAL REPRESSOR MPRA"/>
    <property type="match status" value="1"/>
</dbReference>